<protein>
    <submittedName>
        <fullName evidence="2">SIMPL domain-containing protein</fullName>
    </submittedName>
</protein>
<evidence type="ECO:0000256" key="1">
    <source>
        <dbReference type="SAM" id="MobiDB-lite"/>
    </source>
</evidence>
<evidence type="ECO:0000313" key="3">
    <source>
        <dbReference type="Proteomes" id="UP001387364"/>
    </source>
</evidence>
<dbReference type="Gene3D" id="3.30.70.2970">
    <property type="entry name" value="Protein of unknown function (DUF541), domain 2"/>
    <property type="match status" value="1"/>
</dbReference>
<dbReference type="InterPro" id="IPR007497">
    <property type="entry name" value="SIMPL/DUF541"/>
</dbReference>
<feature type="region of interest" description="Disordered" evidence="1">
    <location>
        <begin position="1"/>
        <end position="22"/>
    </location>
</feature>
<name>A0ABZ2N2J4_9BACI</name>
<accession>A0ABZ2N2J4</accession>
<dbReference type="InterPro" id="IPR052022">
    <property type="entry name" value="26kDa_periplasmic_antigen"/>
</dbReference>
<dbReference type="PANTHER" id="PTHR34387:SF1">
    <property type="entry name" value="PERIPLASMIC IMMUNOGENIC PROTEIN"/>
    <property type="match status" value="1"/>
</dbReference>
<proteinExistence type="predicted"/>
<dbReference type="EMBL" id="CP147404">
    <property type="protein sequence ID" value="WXB91948.1"/>
    <property type="molecule type" value="Genomic_DNA"/>
</dbReference>
<organism evidence="2 3">
    <name type="scientific">Bacillus kandeliae</name>
    <dbReference type="NCBI Taxonomy" id="3129297"/>
    <lineage>
        <taxon>Bacteria</taxon>
        <taxon>Bacillati</taxon>
        <taxon>Bacillota</taxon>
        <taxon>Bacilli</taxon>
        <taxon>Bacillales</taxon>
        <taxon>Bacillaceae</taxon>
        <taxon>Bacillus</taxon>
    </lineage>
</organism>
<dbReference type="Gene3D" id="3.30.110.170">
    <property type="entry name" value="Protein of unknown function (DUF541), domain 1"/>
    <property type="match status" value="1"/>
</dbReference>
<dbReference type="PANTHER" id="PTHR34387">
    <property type="entry name" value="SLR1258 PROTEIN"/>
    <property type="match status" value="1"/>
</dbReference>
<gene>
    <name evidence="2" type="ORF">WDJ61_11805</name>
</gene>
<sequence>MKHDESSSHTKPHTMTVEGKATVTVTPDQAVITIGVVSEAKNVIDAQQQNSSVSNQIIQALNRSGIPSNDIKTKQYSVRPVYQYTEGKSILTGYEVRHLLEVQVNQLNQIGTILTIATENGANIIEDITFKTSAPHAAYRKALQLATLDAIGKAKELAKTLRVQLNETPIKLVERSVHVQPRPTEKMVLAATTEAVPIEPGELTFSAAVEAVFVYTNF</sequence>
<dbReference type="Proteomes" id="UP001387364">
    <property type="component" value="Chromosome"/>
</dbReference>
<reference evidence="2 3" key="1">
    <citation type="submission" date="2024-02" db="EMBL/GenBank/DDBJ databases">
        <title>Seven novel Bacillus-like species.</title>
        <authorList>
            <person name="Liu G."/>
        </authorList>
    </citation>
    <scope>NUCLEOTIDE SEQUENCE [LARGE SCALE GENOMIC DNA]</scope>
    <source>
        <strain evidence="2 3">FJAT-52991</strain>
    </source>
</reference>
<keyword evidence="3" id="KW-1185">Reference proteome</keyword>
<dbReference type="RefSeq" id="WP_338749948.1">
    <property type="nucleotide sequence ID" value="NZ_CP147404.1"/>
</dbReference>
<dbReference type="Pfam" id="PF04402">
    <property type="entry name" value="SIMPL"/>
    <property type="match status" value="1"/>
</dbReference>
<evidence type="ECO:0000313" key="2">
    <source>
        <dbReference type="EMBL" id="WXB91948.1"/>
    </source>
</evidence>